<protein>
    <submittedName>
        <fullName evidence="1">Uncharacterized protein</fullName>
    </submittedName>
</protein>
<proteinExistence type="predicted"/>
<name>A0ABQ7ET81_BRACR</name>
<dbReference type="Proteomes" id="UP000266723">
    <property type="component" value="Unassembled WGS sequence"/>
</dbReference>
<gene>
    <name evidence="1" type="ORF">DY000_02046121</name>
</gene>
<comment type="caution">
    <text evidence="1">The sequence shown here is derived from an EMBL/GenBank/DDBJ whole genome shotgun (WGS) entry which is preliminary data.</text>
</comment>
<sequence>MRQQPCGPSLSIFLPKAENPNTGDLKLLLLQSSFPFTSNITLNNSVKPSSSSTITTNSSSMELQIYLLDFTPLFNIYTSLENNGSLGIVDKALSIFRSPECYGAKRSRYCMKQSNLQGGCFRTLHLERIYILTTSVERAVALSKSRVTAIKSTINGGTHGTQRVILSLRLESLAFAFPKKLESYGLEPKVVLVPSINPKVVGDNILIICNVSGIKTQLHPSL</sequence>
<organism evidence="1 2">
    <name type="scientific">Brassica cretica</name>
    <name type="common">Mustard</name>
    <dbReference type="NCBI Taxonomy" id="69181"/>
    <lineage>
        <taxon>Eukaryota</taxon>
        <taxon>Viridiplantae</taxon>
        <taxon>Streptophyta</taxon>
        <taxon>Embryophyta</taxon>
        <taxon>Tracheophyta</taxon>
        <taxon>Spermatophyta</taxon>
        <taxon>Magnoliopsida</taxon>
        <taxon>eudicotyledons</taxon>
        <taxon>Gunneridae</taxon>
        <taxon>Pentapetalae</taxon>
        <taxon>rosids</taxon>
        <taxon>malvids</taxon>
        <taxon>Brassicales</taxon>
        <taxon>Brassicaceae</taxon>
        <taxon>Brassiceae</taxon>
        <taxon>Brassica</taxon>
    </lineage>
</organism>
<reference evidence="1 2" key="1">
    <citation type="journal article" date="2020" name="BMC Genomics">
        <title>Intraspecific diversification of the crop wild relative Brassica cretica Lam. using demographic model selection.</title>
        <authorList>
            <person name="Kioukis A."/>
            <person name="Michalopoulou V.A."/>
            <person name="Briers L."/>
            <person name="Pirintsos S."/>
            <person name="Studholme D.J."/>
            <person name="Pavlidis P."/>
            <person name="Sarris P.F."/>
        </authorList>
    </citation>
    <scope>NUCLEOTIDE SEQUENCE [LARGE SCALE GENOMIC DNA]</scope>
    <source>
        <strain evidence="2">cv. PFS-1207/04</strain>
    </source>
</reference>
<evidence type="ECO:0000313" key="2">
    <source>
        <dbReference type="Proteomes" id="UP000266723"/>
    </source>
</evidence>
<accession>A0ABQ7ET81</accession>
<evidence type="ECO:0000313" key="1">
    <source>
        <dbReference type="EMBL" id="KAF3606906.1"/>
    </source>
</evidence>
<keyword evidence="2" id="KW-1185">Reference proteome</keyword>
<dbReference type="EMBL" id="QGKV02000297">
    <property type="protein sequence ID" value="KAF3606906.1"/>
    <property type="molecule type" value="Genomic_DNA"/>
</dbReference>